<feature type="region of interest" description="Disordered" evidence="1">
    <location>
        <begin position="318"/>
        <end position="339"/>
    </location>
</feature>
<accession>A0A7R9EC79</accession>
<feature type="region of interest" description="Disordered" evidence="1">
    <location>
        <begin position="705"/>
        <end position="729"/>
    </location>
</feature>
<feature type="compositionally biased region" description="Polar residues" evidence="1">
    <location>
        <begin position="217"/>
        <end position="240"/>
    </location>
</feature>
<feature type="region of interest" description="Disordered" evidence="1">
    <location>
        <begin position="57"/>
        <end position="99"/>
    </location>
</feature>
<name>A0A7R9EC79_9NEOP</name>
<feature type="region of interest" description="Disordered" evidence="1">
    <location>
        <begin position="174"/>
        <end position="266"/>
    </location>
</feature>
<evidence type="ECO:0000313" key="2">
    <source>
        <dbReference type="EMBL" id="CAD7431129.1"/>
    </source>
</evidence>
<dbReference type="AlphaFoldDB" id="A0A7R9EC79"/>
<feature type="compositionally biased region" description="Basic and acidic residues" evidence="1">
    <location>
        <begin position="247"/>
        <end position="258"/>
    </location>
</feature>
<proteinExistence type="predicted"/>
<feature type="compositionally biased region" description="Basic and acidic residues" evidence="1">
    <location>
        <begin position="174"/>
        <end position="185"/>
    </location>
</feature>
<evidence type="ECO:0000256" key="1">
    <source>
        <dbReference type="SAM" id="MobiDB-lite"/>
    </source>
</evidence>
<protein>
    <submittedName>
        <fullName evidence="2">Uncharacterized protein</fullName>
    </submittedName>
</protein>
<organism evidence="2">
    <name type="scientific">Timema monikensis</name>
    <dbReference type="NCBI Taxonomy" id="170555"/>
    <lineage>
        <taxon>Eukaryota</taxon>
        <taxon>Metazoa</taxon>
        <taxon>Ecdysozoa</taxon>
        <taxon>Arthropoda</taxon>
        <taxon>Hexapoda</taxon>
        <taxon>Insecta</taxon>
        <taxon>Pterygota</taxon>
        <taxon>Neoptera</taxon>
        <taxon>Polyneoptera</taxon>
        <taxon>Phasmatodea</taxon>
        <taxon>Timematodea</taxon>
        <taxon>Timematoidea</taxon>
        <taxon>Timematidae</taxon>
        <taxon>Timema</taxon>
    </lineage>
</organism>
<feature type="region of interest" description="Disordered" evidence="1">
    <location>
        <begin position="759"/>
        <end position="789"/>
    </location>
</feature>
<reference evidence="2" key="1">
    <citation type="submission" date="2020-11" db="EMBL/GenBank/DDBJ databases">
        <authorList>
            <person name="Tran Van P."/>
        </authorList>
    </citation>
    <scope>NUCLEOTIDE SEQUENCE</scope>
</reference>
<gene>
    <name evidence="2" type="ORF">TMSB3V08_LOCUS7873</name>
</gene>
<dbReference type="EMBL" id="OB794822">
    <property type="protein sequence ID" value="CAD7431129.1"/>
    <property type="molecule type" value="Genomic_DNA"/>
</dbReference>
<sequence>MCLAAVTSDRRHLGIYLNVVCQKSAVNRQSAPKKPQGYCSSTEPRVYCHKMMPNQSKFETEHDSDSDSNADSYSSDCKPHNRNSSNEEDGEESSCDKWENETYPSAMTDYVRELVASRKECEQYSDYESLMPEQLSVPLTNTSFLTDYYEKVQEHHPSYLRSPSDLHYDNYPKVCEEPTHSDDNKYLISPNDPYDMYSRSSNQPDYSKVHDAMAQDRVSSPTKSCLSDDLNSTPCQNTLSTDEDSCKDDSQSMKHEDCSIQDVGNKPMDIIDDKNNFVSISSPENKPDARIDTAFKVELGLLKANYMCSQDTNFVKMKPNNSSSKQDIFEGKKPNSPPPEVIFEGAILNVKRPTKTNNEQTYFEEKNDQTLIESTSSPSPINNELLPLSEFVDIKTALTPIKIKNESCNSHKNMTTTDNSLLYDRDTKPDIKPMMCVDEKPRQRRKYVKKKCIETTEVSEYRKKLRSWVRREHCLSTGLPEKQSTVKQEHILTTKQETKFRSNIKLKREVIEQQGLQQQLNVKQEHILTTKQETKFRSNIKPKREVIEQQGLQQQSTVKQEHILTTKQETKFRSNIKLKREVIEQQGLQQQLNVKQEHILTTKQETKFRSNIKPKREVIEQQGLRRSARIKSALEKRYNRAVLRKCENWGNCSPPPDVALGYRVCAAIVFGTHTASAATSLAGSTDVRALDTAQEAKIADQVGDDGLVDEPQNWTDGVGRKTPPTDGGWTVGEVIVQLRVGRQSDGTNVGCKQEIDRMSFPNLEGNGSRQEDEGDVVHQSPAVPSRMDDNLTAVSDDLRALYLTDVVCTQNHFDTVHQTKPETRAVNPLATS</sequence>